<gene>
    <name evidence="7" type="ORF">JJQ60_06200</name>
</gene>
<evidence type="ECO:0000256" key="5">
    <source>
        <dbReference type="ARBA" id="ARBA00041564"/>
    </source>
</evidence>
<comment type="catalytic activity">
    <reaction evidence="1">
        <text>chorismate = isochorismate</text>
        <dbReference type="Rhea" id="RHEA:18985"/>
        <dbReference type="ChEBI" id="CHEBI:29748"/>
        <dbReference type="ChEBI" id="CHEBI:29780"/>
        <dbReference type="EC" id="5.4.4.2"/>
    </reaction>
</comment>
<accession>A0A937DA16</accession>
<keyword evidence="4 7" id="KW-0413">Isomerase</keyword>
<proteinExistence type="inferred from homology"/>
<dbReference type="Proteomes" id="UP000651057">
    <property type="component" value="Unassembled WGS sequence"/>
</dbReference>
<reference evidence="7" key="1">
    <citation type="submission" date="2021-01" db="EMBL/GenBank/DDBJ databases">
        <authorList>
            <person name="Zhong Y.L."/>
        </authorList>
    </citation>
    <scope>NUCLEOTIDE SEQUENCE</scope>
    <source>
        <strain evidence="7">KCTC 23302</strain>
    </source>
</reference>
<evidence type="ECO:0000259" key="6">
    <source>
        <dbReference type="Pfam" id="PF00425"/>
    </source>
</evidence>
<organism evidence="7 8">
    <name type="scientific">Aquimarina mytili</name>
    <dbReference type="NCBI Taxonomy" id="874423"/>
    <lineage>
        <taxon>Bacteria</taxon>
        <taxon>Pseudomonadati</taxon>
        <taxon>Bacteroidota</taxon>
        <taxon>Flavobacteriia</taxon>
        <taxon>Flavobacteriales</taxon>
        <taxon>Flavobacteriaceae</taxon>
        <taxon>Aquimarina</taxon>
    </lineage>
</organism>
<dbReference type="RefSeq" id="WP_201917764.1">
    <property type="nucleotide sequence ID" value="NZ_BAABAX010000023.1"/>
</dbReference>
<dbReference type="PANTHER" id="PTHR42839">
    <property type="entry name" value="ISOCHORISMATE SYNTHASE ENTC"/>
    <property type="match status" value="1"/>
</dbReference>
<dbReference type="InterPro" id="IPR015890">
    <property type="entry name" value="Chorismate_C"/>
</dbReference>
<dbReference type="PANTHER" id="PTHR42839:SF2">
    <property type="entry name" value="ISOCHORISMATE SYNTHASE ENTC"/>
    <property type="match status" value="1"/>
</dbReference>
<dbReference type="Pfam" id="PF00425">
    <property type="entry name" value="Chorismate_bind"/>
    <property type="match status" value="1"/>
</dbReference>
<dbReference type="EC" id="5.4.4.2" evidence="3"/>
<protein>
    <recommendedName>
        <fullName evidence="3">isochorismate synthase</fullName>
        <ecNumber evidence="3">5.4.4.2</ecNumber>
    </recommendedName>
    <alternativeName>
        <fullName evidence="5">Isochorismate mutase</fullName>
    </alternativeName>
</protein>
<name>A0A937DA16_9FLAO</name>
<dbReference type="AlphaFoldDB" id="A0A937DA16"/>
<evidence type="ECO:0000313" key="7">
    <source>
        <dbReference type="EMBL" id="MBL0683098.1"/>
    </source>
</evidence>
<evidence type="ECO:0000313" key="8">
    <source>
        <dbReference type="Proteomes" id="UP000651057"/>
    </source>
</evidence>
<evidence type="ECO:0000256" key="4">
    <source>
        <dbReference type="ARBA" id="ARBA00023235"/>
    </source>
</evidence>
<evidence type="ECO:0000256" key="1">
    <source>
        <dbReference type="ARBA" id="ARBA00000799"/>
    </source>
</evidence>
<dbReference type="GO" id="GO:0008909">
    <property type="term" value="F:isochorismate synthase activity"/>
    <property type="evidence" value="ECO:0007669"/>
    <property type="project" value="UniProtKB-EC"/>
</dbReference>
<dbReference type="InterPro" id="IPR004561">
    <property type="entry name" value="IsoChor_synthase"/>
</dbReference>
<comment type="similarity">
    <text evidence="2">Belongs to the isochorismate synthase family.</text>
</comment>
<keyword evidence="8" id="KW-1185">Reference proteome</keyword>
<feature type="domain" description="Chorismate-utilising enzyme C-terminal" evidence="6">
    <location>
        <begin position="103"/>
        <end position="352"/>
    </location>
</feature>
<dbReference type="NCBIfam" id="TIGR00543">
    <property type="entry name" value="isochor_syn"/>
    <property type="match status" value="1"/>
</dbReference>
<dbReference type="EMBL" id="JAERQJ010000002">
    <property type="protein sequence ID" value="MBL0683098.1"/>
    <property type="molecule type" value="Genomic_DNA"/>
</dbReference>
<dbReference type="InterPro" id="IPR005801">
    <property type="entry name" value="ADC_synthase"/>
</dbReference>
<dbReference type="Gene3D" id="3.60.120.10">
    <property type="entry name" value="Anthranilate synthase"/>
    <property type="match status" value="1"/>
</dbReference>
<comment type="caution">
    <text evidence="7">The sequence shown here is derived from an EMBL/GenBank/DDBJ whole genome shotgun (WGS) entry which is preliminary data.</text>
</comment>
<dbReference type="SUPFAM" id="SSF56322">
    <property type="entry name" value="ADC synthase"/>
    <property type="match status" value="1"/>
</dbReference>
<evidence type="ECO:0000256" key="3">
    <source>
        <dbReference type="ARBA" id="ARBA00012824"/>
    </source>
</evidence>
<evidence type="ECO:0000256" key="2">
    <source>
        <dbReference type="ARBA" id="ARBA00005297"/>
    </source>
</evidence>
<sequence length="361" mass="41257">MNVEDVYANIQEQLDQELPFVVYKKAAKNQLQCFLQQNDLWYELDDDFKSGFIFAPFDNAKKDVLIPLDKSVHYSVDITPGSIQKVNVFVDVEEDALDKQETKERHRLLVNKAIQNIKQGSIKKVVLSRKEEVKSPEANPLFIFKRLVEKYPKAFVYLWYHPKVGMWLGATPETLLDVQNDQFSTMALAGTQAYQSNGDATWDDKEIEEQEIVTEFIVKALSPISSNIISSKTYTHRAGTLLHLRTDIKGDLNSEVSEIENVIKVLHPTPAVCGLPKDEAKSFILRNEGYDRKFYTGFLGELNIQSDKKTTSNLFVNLRCMEIEDQNISLYIGGGITKDSDPDKEWEETVRKTATMKNVLF</sequence>